<dbReference type="InterPro" id="IPR051325">
    <property type="entry name" value="Nudix_hydrolase_domain"/>
</dbReference>
<name>A0A1G7SMQ8_9LACT</name>
<dbReference type="PROSITE" id="PS51462">
    <property type="entry name" value="NUDIX"/>
    <property type="match status" value="1"/>
</dbReference>
<dbReference type="PROSITE" id="PS00893">
    <property type="entry name" value="NUDIX_BOX"/>
    <property type="match status" value="1"/>
</dbReference>
<comment type="similarity">
    <text evidence="1 6">Belongs to the Nudix hydrolase family.</text>
</comment>
<keyword evidence="3" id="KW-0547">Nucleotide-binding</keyword>
<dbReference type="InterPro" id="IPR020084">
    <property type="entry name" value="NUDIX_hydrolase_CS"/>
</dbReference>
<dbReference type="Gene3D" id="3.90.79.10">
    <property type="entry name" value="Nucleoside Triphosphate Pyrophosphohydrolase"/>
    <property type="match status" value="1"/>
</dbReference>
<evidence type="ECO:0000256" key="1">
    <source>
        <dbReference type="ARBA" id="ARBA00005582"/>
    </source>
</evidence>
<dbReference type="InterPro" id="IPR000086">
    <property type="entry name" value="NUDIX_hydrolase_dom"/>
</dbReference>
<dbReference type="SUPFAM" id="SSF55811">
    <property type="entry name" value="Nudix"/>
    <property type="match status" value="1"/>
</dbReference>
<organism evidence="8 9">
    <name type="scientific">Facklamia miroungae</name>
    <dbReference type="NCBI Taxonomy" id="120956"/>
    <lineage>
        <taxon>Bacteria</taxon>
        <taxon>Bacillati</taxon>
        <taxon>Bacillota</taxon>
        <taxon>Bacilli</taxon>
        <taxon>Lactobacillales</taxon>
        <taxon>Aerococcaceae</taxon>
        <taxon>Facklamia</taxon>
    </lineage>
</organism>
<proteinExistence type="inferred from homology"/>
<dbReference type="Pfam" id="PF00293">
    <property type="entry name" value="NUDIX"/>
    <property type="match status" value="1"/>
</dbReference>
<reference evidence="8 9" key="1">
    <citation type="submission" date="2016-10" db="EMBL/GenBank/DDBJ databases">
        <authorList>
            <person name="de Groot N.N."/>
        </authorList>
    </citation>
    <scope>NUCLEOTIDE SEQUENCE [LARGE SCALE GENOMIC DNA]</scope>
    <source>
        <strain evidence="8 9">ATCC BAA-466</strain>
    </source>
</reference>
<sequence>MKEEKSCGAVVYYPNEDQPLFLLIQHENGGHWSFPKGHVEEGEIEEETAQREIKEETGLDVVLDTHFRQVTRFSPKEGVMKNVIYFIARALTDKVDRQLEEVKQIIWLPYQEALEKITYPNDQDLLIKAKKFLQ</sequence>
<evidence type="ECO:0000256" key="3">
    <source>
        <dbReference type="ARBA" id="ARBA00022741"/>
    </source>
</evidence>
<dbReference type="PRINTS" id="PR00502">
    <property type="entry name" value="NUDIXFAMILY"/>
</dbReference>
<dbReference type="GO" id="GO:0006167">
    <property type="term" value="P:AMP biosynthetic process"/>
    <property type="evidence" value="ECO:0007669"/>
    <property type="project" value="TreeGrafter"/>
</dbReference>
<dbReference type="GO" id="GO:0006754">
    <property type="term" value="P:ATP biosynthetic process"/>
    <property type="evidence" value="ECO:0007669"/>
    <property type="project" value="TreeGrafter"/>
</dbReference>
<dbReference type="PANTHER" id="PTHR21340:SF0">
    <property type="entry name" value="BIS(5'-NUCLEOSYL)-TETRAPHOSPHATASE [ASYMMETRICAL]"/>
    <property type="match status" value="1"/>
</dbReference>
<feature type="domain" description="Nudix hydrolase" evidence="7">
    <location>
        <begin position="2"/>
        <end position="131"/>
    </location>
</feature>
<dbReference type="STRING" id="120956.SAMN05421791_10464"/>
<dbReference type="RefSeq" id="WP_090289755.1">
    <property type="nucleotide sequence ID" value="NZ_FNCK01000004.1"/>
</dbReference>
<protein>
    <recommendedName>
        <fullName evidence="2">Bis(5'-nucleosyl)-tetraphosphatase [asymmetrical]</fullName>
    </recommendedName>
    <alternativeName>
        <fullName evidence="5">Diadenosine 5',5'''-P1,P4-tetraphosphate asymmetrical hydrolase</fullName>
    </alternativeName>
</protein>
<dbReference type="InterPro" id="IPR020476">
    <property type="entry name" value="Nudix_hydrolase"/>
</dbReference>
<dbReference type="AlphaFoldDB" id="A0A1G7SMQ8"/>
<keyword evidence="9" id="KW-1185">Reference proteome</keyword>
<evidence type="ECO:0000256" key="6">
    <source>
        <dbReference type="RuleBase" id="RU003476"/>
    </source>
</evidence>
<gene>
    <name evidence="8" type="ORF">SAMN05421791_10464</name>
</gene>
<dbReference type="GO" id="GO:0004081">
    <property type="term" value="F:bis(5'-nucleosyl)-tetraphosphatase (asymmetrical) activity"/>
    <property type="evidence" value="ECO:0007669"/>
    <property type="project" value="TreeGrafter"/>
</dbReference>
<accession>A0A1G7SMQ8</accession>
<dbReference type="OrthoDB" id="9816289at2"/>
<evidence type="ECO:0000256" key="4">
    <source>
        <dbReference type="ARBA" id="ARBA00022801"/>
    </source>
</evidence>
<evidence type="ECO:0000313" key="9">
    <source>
        <dbReference type="Proteomes" id="UP000199708"/>
    </source>
</evidence>
<evidence type="ECO:0000256" key="2">
    <source>
        <dbReference type="ARBA" id="ARBA00018911"/>
    </source>
</evidence>
<dbReference type="Proteomes" id="UP000199708">
    <property type="component" value="Unassembled WGS sequence"/>
</dbReference>
<dbReference type="PANTHER" id="PTHR21340">
    <property type="entry name" value="DIADENOSINE 5,5-P1,P4-TETRAPHOSPHATE PYROPHOSPHOHYDROLASE MUTT"/>
    <property type="match status" value="1"/>
</dbReference>
<dbReference type="InterPro" id="IPR015797">
    <property type="entry name" value="NUDIX_hydrolase-like_dom_sf"/>
</dbReference>
<dbReference type="CDD" id="cd03428">
    <property type="entry name" value="NUDIX_Ap4A_Nudt2"/>
    <property type="match status" value="1"/>
</dbReference>
<evidence type="ECO:0000256" key="5">
    <source>
        <dbReference type="ARBA" id="ARBA00032644"/>
    </source>
</evidence>
<dbReference type="InterPro" id="IPR003565">
    <property type="entry name" value="Tetra_PHTase"/>
</dbReference>
<dbReference type="GO" id="GO:0000166">
    <property type="term" value="F:nucleotide binding"/>
    <property type="evidence" value="ECO:0007669"/>
    <property type="project" value="UniProtKB-KW"/>
</dbReference>
<keyword evidence="4 6" id="KW-0378">Hydrolase</keyword>
<dbReference type="EMBL" id="FNCK01000004">
    <property type="protein sequence ID" value="SDG23719.1"/>
    <property type="molecule type" value="Genomic_DNA"/>
</dbReference>
<evidence type="ECO:0000313" key="8">
    <source>
        <dbReference type="EMBL" id="SDG23719.1"/>
    </source>
</evidence>
<evidence type="ECO:0000259" key="7">
    <source>
        <dbReference type="PROSITE" id="PS51462"/>
    </source>
</evidence>